<evidence type="ECO:0000313" key="2">
    <source>
        <dbReference type="EnsemblPlants" id="cds.evm.model.01.1984"/>
    </source>
</evidence>
<dbReference type="EnsemblPlants" id="evm.model.01.1984">
    <property type="protein sequence ID" value="cds.evm.model.01.1984"/>
    <property type="gene ID" value="evm.TU.01.1984"/>
</dbReference>
<feature type="region of interest" description="Disordered" evidence="1">
    <location>
        <begin position="1"/>
        <end position="73"/>
    </location>
</feature>
<dbReference type="Gramene" id="evm.model.01.1984">
    <property type="protein sequence ID" value="cds.evm.model.01.1984"/>
    <property type="gene ID" value="evm.TU.01.1984"/>
</dbReference>
<reference evidence="2" key="2">
    <citation type="submission" date="2021-03" db="UniProtKB">
        <authorList>
            <consortium name="EnsemblPlants"/>
        </authorList>
    </citation>
    <scope>IDENTIFICATION</scope>
</reference>
<name>A0A803NJA3_CANSA</name>
<dbReference type="AlphaFoldDB" id="A0A803NJA3"/>
<feature type="compositionally biased region" description="Basic and acidic residues" evidence="1">
    <location>
        <begin position="110"/>
        <end position="121"/>
    </location>
</feature>
<accession>A0A803NJA3</accession>
<proteinExistence type="predicted"/>
<keyword evidence="3" id="KW-1185">Reference proteome</keyword>
<feature type="compositionally biased region" description="Basic residues" evidence="1">
    <location>
        <begin position="1"/>
        <end position="15"/>
    </location>
</feature>
<dbReference type="Proteomes" id="UP000596661">
    <property type="component" value="Chromosome 1"/>
</dbReference>
<reference evidence="2" key="1">
    <citation type="submission" date="2018-11" db="EMBL/GenBank/DDBJ databases">
        <authorList>
            <person name="Grassa J C."/>
        </authorList>
    </citation>
    <scope>NUCLEOTIDE SEQUENCE [LARGE SCALE GENOMIC DNA]</scope>
</reference>
<evidence type="ECO:0000313" key="3">
    <source>
        <dbReference type="Proteomes" id="UP000596661"/>
    </source>
</evidence>
<feature type="compositionally biased region" description="Polar residues" evidence="1">
    <location>
        <begin position="44"/>
        <end position="61"/>
    </location>
</feature>
<organism evidence="2 3">
    <name type="scientific">Cannabis sativa</name>
    <name type="common">Hemp</name>
    <name type="synonym">Marijuana</name>
    <dbReference type="NCBI Taxonomy" id="3483"/>
    <lineage>
        <taxon>Eukaryota</taxon>
        <taxon>Viridiplantae</taxon>
        <taxon>Streptophyta</taxon>
        <taxon>Embryophyta</taxon>
        <taxon>Tracheophyta</taxon>
        <taxon>Spermatophyta</taxon>
        <taxon>Magnoliopsida</taxon>
        <taxon>eudicotyledons</taxon>
        <taxon>Gunneridae</taxon>
        <taxon>Pentapetalae</taxon>
        <taxon>rosids</taxon>
        <taxon>fabids</taxon>
        <taxon>Rosales</taxon>
        <taxon>Cannabaceae</taxon>
        <taxon>Cannabis</taxon>
    </lineage>
</organism>
<protein>
    <submittedName>
        <fullName evidence="2">Uncharacterized protein</fullName>
    </submittedName>
</protein>
<sequence>MGHTSARRKPTKGKSIRFGSAVSHECSDKNTDVRLQKRPKKSCTNHQRITQNSHISATRAQLESLGSDDNNDSELRLERRLRRKRTNKQIIDEDDSKDVDEDDLEDVDEHDLQDVDEHDLKDVDEDDLEDVDVDDLEDVDEEYLLTFLNDINEDSYVTHVSRDKEDDPDYCRFIKLKPDQPLDADCEQKDDGILYLKYLDVIEDDENTTPEKSDIVEEIQLGNEFDPKDESDDTCQDYPTFLDYLEKEVYAQARKFLELVHFSFKQDSKTKNPGNWLTLVASFVNS</sequence>
<evidence type="ECO:0000256" key="1">
    <source>
        <dbReference type="SAM" id="MobiDB-lite"/>
    </source>
</evidence>
<dbReference type="EMBL" id="UZAU01000054">
    <property type="status" value="NOT_ANNOTATED_CDS"/>
    <property type="molecule type" value="Genomic_DNA"/>
</dbReference>
<feature type="region of interest" description="Disordered" evidence="1">
    <location>
        <begin position="92"/>
        <end position="126"/>
    </location>
</feature>
<feature type="compositionally biased region" description="Acidic residues" evidence="1">
    <location>
        <begin position="92"/>
        <end position="109"/>
    </location>
</feature>
<feature type="compositionally biased region" description="Basic and acidic residues" evidence="1">
    <location>
        <begin position="25"/>
        <end position="35"/>
    </location>
</feature>